<gene>
    <name evidence="2" type="ORF">LG45_00880</name>
</gene>
<dbReference type="STRING" id="1453498.LG45_00880"/>
<reference evidence="2 3" key="1">
    <citation type="submission" date="2014-09" db="EMBL/GenBank/DDBJ databases">
        <title>Whole Genome Shotgun of Flavobacterium aquatile LMG 4008.</title>
        <authorList>
            <person name="Gale A.N."/>
            <person name="Pipes S.E."/>
            <person name="Newman J.D."/>
        </authorList>
    </citation>
    <scope>NUCLEOTIDE SEQUENCE [LARGE SCALE GENOMIC DNA]</scope>
    <source>
        <strain evidence="2 3">LMG 4008</strain>
    </source>
</reference>
<proteinExistence type="predicted"/>
<dbReference type="AlphaFoldDB" id="A0A095SXR0"/>
<dbReference type="SUPFAM" id="SSF81901">
    <property type="entry name" value="HCP-like"/>
    <property type="match status" value="1"/>
</dbReference>
<accession>A0A095SXR0</accession>
<keyword evidence="1" id="KW-0732">Signal</keyword>
<name>A0A095SXR0_9FLAO</name>
<evidence type="ECO:0000313" key="2">
    <source>
        <dbReference type="EMBL" id="KGD69362.1"/>
    </source>
</evidence>
<sequence length="290" mass="33095">MKKIFLFPLIILQSVFISAQNKVQIRITSASPAASFEQEVGSAKIKITYSRPLVRGRKIFGELVPFDKLWRTGASDCTVITTSEDISFGNNVLKAGSYSIFSIPSINDWTIIVNSDTTLHGETGYDEKKDIMRFKVPLEKSHNFYETFTIDLNDINSKSEAFLKILWENTMVKIPVKSIEDDTILALIEQHIIKGKTQDDTLLFQAANYYFSTNRDYKQAIIWLLEAEKLNPKNFYYPNLRQKIASELKDYSNAIAAAKIAITLADKEKMKSTIEILNKRIADWEIISKN</sequence>
<evidence type="ECO:0000256" key="1">
    <source>
        <dbReference type="SAM" id="SignalP"/>
    </source>
</evidence>
<dbReference type="InterPro" id="IPR011990">
    <property type="entry name" value="TPR-like_helical_dom_sf"/>
</dbReference>
<keyword evidence="3" id="KW-1185">Reference proteome</keyword>
<dbReference type="EMBL" id="JRHH01000001">
    <property type="protein sequence ID" value="KGD69362.1"/>
    <property type="molecule type" value="Genomic_DNA"/>
</dbReference>
<feature type="signal peptide" evidence="1">
    <location>
        <begin position="1"/>
        <end position="19"/>
    </location>
</feature>
<dbReference type="RefSeq" id="WP_035123483.1">
    <property type="nucleotide sequence ID" value="NZ_JRHH01000001.1"/>
</dbReference>
<dbReference type="Gene3D" id="1.25.40.10">
    <property type="entry name" value="Tetratricopeptide repeat domain"/>
    <property type="match status" value="1"/>
</dbReference>
<dbReference type="eggNOG" id="COG0457">
    <property type="taxonomic scope" value="Bacteria"/>
</dbReference>
<dbReference type="InterPro" id="IPR021314">
    <property type="entry name" value="DUF2911"/>
</dbReference>
<dbReference type="OrthoDB" id="187854at2"/>
<organism evidence="2 3">
    <name type="scientific">Flavobacterium aquatile LMG 4008 = ATCC 11947</name>
    <dbReference type="NCBI Taxonomy" id="1453498"/>
    <lineage>
        <taxon>Bacteria</taxon>
        <taxon>Pseudomonadati</taxon>
        <taxon>Bacteroidota</taxon>
        <taxon>Flavobacteriia</taxon>
        <taxon>Flavobacteriales</taxon>
        <taxon>Flavobacteriaceae</taxon>
        <taxon>Flavobacterium</taxon>
    </lineage>
</organism>
<protein>
    <recommendedName>
        <fullName evidence="4">DUF2911 domain-containing protein</fullName>
    </recommendedName>
</protein>
<dbReference type="Pfam" id="PF11138">
    <property type="entry name" value="DUF2911"/>
    <property type="match status" value="1"/>
</dbReference>
<comment type="caution">
    <text evidence="2">The sequence shown here is derived from an EMBL/GenBank/DDBJ whole genome shotgun (WGS) entry which is preliminary data.</text>
</comment>
<evidence type="ECO:0000313" key="3">
    <source>
        <dbReference type="Proteomes" id="UP000029554"/>
    </source>
</evidence>
<evidence type="ECO:0008006" key="4">
    <source>
        <dbReference type="Google" id="ProtNLM"/>
    </source>
</evidence>
<feature type="chain" id="PRO_5001910559" description="DUF2911 domain-containing protein" evidence="1">
    <location>
        <begin position="20"/>
        <end position="290"/>
    </location>
</feature>
<dbReference type="Proteomes" id="UP000029554">
    <property type="component" value="Unassembled WGS sequence"/>
</dbReference>